<evidence type="ECO:0000256" key="3">
    <source>
        <dbReference type="ARBA" id="ARBA00022692"/>
    </source>
</evidence>
<comment type="similarity">
    <text evidence="9">Belongs to the two pore domain potassium channel (TC 1.A.1.8) family.</text>
</comment>
<dbReference type="Proteomes" id="UP000694422">
    <property type="component" value="Unplaced"/>
</dbReference>
<keyword evidence="3 9" id="KW-0812">Transmembrane</keyword>
<sequence length="349" mass="38117">SVLSGQTQPCALCPELTAWPVGEAGPKCPTAAWTAVHPLPPHTTDPPQGLCTCCCPFCTWKSLIVGGAGNRNEQQAPSSFSGYGHIYPVTKPGKYLCMLYALFGIPLMFLVLTDIGALQGDILATVLSKSYNQFRKLPFFPRAPSEWCSGLRCRRKPIAKPGVASVPRIVISAEDPRGPKSSKCPSDPGSHAELLKSLFFAQEKENLLALAPRTMERSNSCPELALGRLSASILSNLDEVGCQVERLDVPLPVIALVVLAYISCAAAILPIWETNLNFESAFYFCFITLTTIGFGDTKLDHPTFFLFFSLYIIIGMEILCIAFKLMQNRLLHVYRDGLLCLGHMNSLPC</sequence>
<evidence type="ECO:0000256" key="7">
    <source>
        <dbReference type="ARBA" id="ARBA00023136"/>
    </source>
</evidence>
<keyword evidence="5 10" id="KW-1133">Transmembrane helix</keyword>
<dbReference type="Ensembl" id="ENSSDAT00000015777.1">
    <property type="protein sequence ID" value="ENSSDAP00000013921.1"/>
    <property type="gene ID" value="ENSSDAG00000012568.1"/>
</dbReference>
<proteinExistence type="inferred from homology"/>
<keyword evidence="13" id="KW-1185">Reference proteome</keyword>
<keyword evidence="2 9" id="KW-0813">Transport</keyword>
<dbReference type="InterPro" id="IPR013099">
    <property type="entry name" value="K_chnl_dom"/>
</dbReference>
<protein>
    <recommendedName>
        <fullName evidence="11">Potassium channel domain-containing protein</fullName>
    </recommendedName>
</protein>
<evidence type="ECO:0000256" key="8">
    <source>
        <dbReference type="ARBA" id="ARBA00023303"/>
    </source>
</evidence>
<reference evidence="12" key="2">
    <citation type="submission" date="2025-09" db="UniProtKB">
        <authorList>
            <consortium name="Ensembl"/>
        </authorList>
    </citation>
    <scope>IDENTIFICATION</scope>
</reference>
<reference evidence="12" key="1">
    <citation type="submission" date="2025-08" db="UniProtKB">
        <authorList>
            <consortium name="Ensembl"/>
        </authorList>
    </citation>
    <scope>IDENTIFICATION</scope>
</reference>
<organism evidence="12 13">
    <name type="scientific">Spermophilus dauricus</name>
    <name type="common">Daurian ground squirrel</name>
    <dbReference type="NCBI Taxonomy" id="99837"/>
    <lineage>
        <taxon>Eukaryota</taxon>
        <taxon>Metazoa</taxon>
        <taxon>Chordata</taxon>
        <taxon>Craniata</taxon>
        <taxon>Vertebrata</taxon>
        <taxon>Euteleostomi</taxon>
        <taxon>Mammalia</taxon>
        <taxon>Eutheria</taxon>
        <taxon>Euarchontoglires</taxon>
        <taxon>Glires</taxon>
        <taxon>Rodentia</taxon>
        <taxon>Sciuromorpha</taxon>
        <taxon>Sciuridae</taxon>
        <taxon>Xerinae</taxon>
        <taxon>Marmotini</taxon>
        <taxon>Spermophilus</taxon>
    </lineage>
</organism>
<evidence type="ECO:0000313" key="12">
    <source>
        <dbReference type="Ensembl" id="ENSSDAP00000013921.1"/>
    </source>
</evidence>
<dbReference type="GO" id="GO:0015271">
    <property type="term" value="F:outward rectifier potassium channel activity"/>
    <property type="evidence" value="ECO:0007669"/>
    <property type="project" value="TreeGrafter"/>
</dbReference>
<feature type="domain" description="Potassium channel" evidence="11">
    <location>
        <begin position="257"/>
        <end position="330"/>
    </location>
</feature>
<dbReference type="AlphaFoldDB" id="A0A8C9UQ14"/>
<evidence type="ECO:0000256" key="5">
    <source>
        <dbReference type="ARBA" id="ARBA00022989"/>
    </source>
</evidence>
<evidence type="ECO:0000313" key="13">
    <source>
        <dbReference type="Proteomes" id="UP000694422"/>
    </source>
</evidence>
<dbReference type="PANTHER" id="PTHR11003:SF346">
    <property type="entry name" value="POTASSIUM CHANNEL SUBFAMILY K MEMBER 18"/>
    <property type="match status" value="1"/>
</dbReference>
<evidence type="ECO:0000256" key="1">
    <source>
        <dbReference type="ARBA" id="ARBA00004141"/>
    </source>
</evidence>
<comment type="subcellular location">
    <subcellularLocation>
        <location evidence="1">Membrane</location>
        <topology evidence="1">Multi-pass membrane protein</topology>
    </subcellularLocation>
</comment>
<feature type="domain" description="Potassium channel" evidence="11">
    <location>
        <begin position="82"/>
        <end position="117"/>
    </location>
</feature>
<evidence type="ECO:0000256" key="4">
    <source>
        <dbReference type="ARBA" id="ARBA00022958"/>
    </source>
</evidence>
<dbReference type="GO" id="GO:0030322">
    <property type="term" value="P:stabilization of membrane potential"/>
    <property type="evidence" value="ECO:0007669"/>
    <property type="project" value="TreeGrafter"/>
</dbReference>
<dbReference type="Pfam" id="PF07885">
    <property type="entry name" value="Ion_trans_2"/>
    <property type="match status" value="2"/>
</dbReference>
<feature type="transmembrane region" description="Helical" evidence="10">
    <location>
        <begin position="304"/>
        <end position="325"/>
    </location>
</feature>
<dbReference type="PRINTS" id="PR01333">
    <property type="entry name" value="2POREKCHANEL"/>
</dbReference>
<evidence type="ECO:0000256" key="6">
    <source>
        <dbReference type="ARBA" id="ARBA00023065"/>
    </source>
</evidence>
<dbReference type="GO" id="GO:0005886">
    <property type="term" value="C:plasma membrane"/>
    <property type="evidence" value="ECO:0007669"/>
    <property type="project" value="TreeGrafter"/>
</dbReference>
<keyword evidence="7 10" id="KW-0472">Membrane</keyword>
<accession>A0A8C9UQ14</accession>
<dbReference type="GO" id="GO:0022841">
    <property type="term" value="F:potassium ion leak channel activity"/>
    <property type="evidence" value="ECO:0007669"/>
    <property type="project" value="TreeGrafter"/>
</dbReference>
<evidence type="ECO:0000259" key="11">
    <source>
        <dbReference type="Pfam" id="PF07885"/>
    </source>
</evidence>
<feature type="transmembrane region" description="Helical" evidence="10">
    <location>
        <begin position="253"/>
        <end position="272"/>
    </location>
</feature>
<dbReference type="Gene3D" id="1.10.287.70">
    <property type="match status" value="1"/>
</dbReference>
<keyword evidence="6 9" id="KW-0406">Ion transport</keyword>
<evidence type="ECO:0000256" key="2">
    <source>
        <dbReference type="ARBA" id="ARBA00022448"/>
    </source>
</evidence>
<dbReference type="SUPFAM" id="SSF81324">
    <property type="entry name" value="Voltage-gated potassium channels"/>
    <property type="match status" value="2"/>
</dbReference>
<dbReference type="PANTHER" id="PTHR11003">
    <property type="entry name" value="POTASSIUM CHANNEL, SUBFAMILY K"/>
    <property type="match status" value="1"/>
</dbReference>
<feature type="transmembrane region" description="Helical" evidence="10">
    <location>
        <begin position="98"/>
        <end position="127"/>
    </location>
</feature>
<keyword evidence="4" id="KW-0630">Potassium</keyword>
<evidence type="ECO:0000256" key="10">
    <source>
        <dbReference type="SAM" id="Phobius"/>
    </source>
</evidence>
<dbReference type="InterPro" id="IPR003280">
    <property type="entry name" value="2pore_dom_K_chnl"/>
</dbReference>
<evidence type="ECO:0000256" key="9">
    <source>
        <dbReference type="RuleBase" id="RU003857"/>
    </source>
</evidence>
<keyword evidence="8 9" id="KW-0407">Ion channel</keyword>
<name>A0A8C9UQ14_SPEDA</name>